<reference evidence="1" key="1">
    <citation type="submission" date="2023-03" db="EMBL/GenBank/DDBJ databases">
        <title>Massive genome expansion in bonnet fungi (Mycena s.s.) driven by repeated elements and novel gene families across ecological guilds.</title>
        <authorList>
            <consortium name="Lawrence Berkeley National Laboratory"/>
            <person name="Harder C.B."/>
            <person name="Miyauchi S."/>
            <person name="Viragh M."/>
            <person name="Kuo A."/>
            <person name="Thoen E."/>
            <person name="Andreopoulos B."/>
            <person name="Lu D."/>
            <person name="Skrede I."/>
            <person name="Drula E."/>
            <person name="Henrissat B."/>
            <person name="Morin E."/>
            <person name="Kohler A."/>
            <person name="Barry K."/>
            <person name="LaButti K."/>
            <person name="Morin E."/>
            <person name="Salamov A."/>
            <person name="Lipzen A."/>
            <person name="Mereny Z."/>
            <person name="Hegedus B."/>
            <person name="Baldrian P."/>
            <person name="Stursova M."/>
            <person name="Weitz H."/>
            <person name="Taylor A."/>
            <person name="Grigoriev I.V."/>
            <person name="Nagy L.G."/>
            <person name="Martin F."/>
            <person name="Kauserud H."/>
        </authorList>
    </citation>
    <scope>NUCLEOTIDE SEQUENCE</scope>
    <source>
        <strain evidence="1">9144</strain>
    </source>
</reference>
<evidence type="ECO:0000313" key="1">
    <source>
        <dbReference type="EMBL" id="KAJ7194072.1"/>
    </source>
</evidence>
<comment type="caution">
    <text evidence="1">The sequence shown here is derived from an EMBL/GenBank/DDBJ whole genome shotgun (WGS) entry which is preliminary data.</text>
</comment>
<gene>
    <name evidence="1" type="ORF">GGX14DRAFT_378336</name>
</gene>
<dbReference type="Proteomes" id="UP001219525">
    <property type="component" value="Unassembled WGS sequence"/>
</dbReference>
<dbReference type="PANTHER" id="PTHR45786:SF74">
    <property type="entry name" value="ATP-DEPENDENT DNA HELICASE"/>
    <property type="match status" value="1"/>
</dbReference>
<accession>A0AAD6Y4R7</accession>
<evidence type="ECO:0008006" key="3">
    <source>
        <dbReference type="Google" id="ProtNLM"/>
    </source>
</evidence>
<proteinExistence type="predicted"/>
<dbReference type="PROSITE" id="PS51257">
    <property type="entry name" value="PROKAR_LIPOPROTEIN"/>
    <property type="match status" value="1"/>
</dbReference>
<organism evidence="1 2">
    <name type="scientific">Mycena pura</name>
    <dbReference type="NCBI Taxonomy" id="153505"/>
    <lineage>
        <taxon>Eukaryota</taxon>
        <taxon>Fungi</taxon>
        <taxon>Dikarya</taxon>
        <taxon>Basidiomycota</taxon>
        <taxon>Agaricomycotina</taxon>
        <taxon>Agaricomycetes</taxon>
        <taxon>Agaricomycetidae</taxon>
        <taxon>Agaricales</taxon>
        <taxon>Marasmiineae</taxon>
        <taxon>Mycenaceae</taxon>
        <taxon>Mycena</taxon>
    </lineage>
</organism>
<evidence type="ECO:0000313" key="2">
    <source>
        <dbReference type="Proteomes" id="UP001219525"/>
    </source>
</evidence>
<dbReference type="PANTHER" id="PTHR45786">
    <property type="entry name" value="DNA BINDING PROTEIN-LIKE"/>
    <property type="match status" value="1"/>
</dbReference>
<dbReference type="AlphaFoldDB" id="A0AAD6Y4R7"/>
<keyword evidence="2" id="KW-1185">Reference proteome</keyword>
<protein>
    <recommendedName>
        <fullName evidence="3">Helitron helicase-like domain-containing protein</fullName>
    </recommendedName>
</protein>
<sequence>MEHKCAHCGALHWKDEALSLSSAGNLLFGSCCNSGKVALEVLQEPPAELQELLTASTTQANEFRRNIAQYNTALSFTSLGVHINNTYNNGGEPYNFRIRGELQHRIGSLLPAEGHTPKYAQLYFYEPQAVLDHRMQNNANLRHDTMATLQRVINTHHQYAAQFLNAKQILAREETQDVDLRLCVAPRVHVRQGNLPSADEVAVIIPDQANTEPRDIILCCRDGPMVRISEIHAAYTPLYYVLLFP</sequence>
<dbReference type="EMBL" id="JARJCW010000102">
    <property type="protein sequence ID" value="KAJ7194072.1"/>
    <property type="molecule type" value="Genomic_DNA"/>
</dbReference>
<feature type="non-terminal residue" evidence="1">
    <location>
        <position position="245"/>
    </location>
</feature>
<name>A0AAD6Y4R7_9AGAR</name>